<comment type="caution">
    <text evidence="3">The sequence shown here is derived from an EMBL/GenBank/DDBJ whole genome shotgun (WGS) entry which is preliminary data.</text>
</comment>
<dbReference type="Proteomes" id="UP000290407">
    <property type="component" value="Unassembled WGS sequence"/>
</dbReference>
<evidence type="ECO:0000313" key="3">
    <source>
        <dbReference type="EMBL" id="RYC68337.1"/>
    </source>
</evidence>
<evidence type="ECO:0000259" key="2">
    <source>
        <dbReference type="Pfam" id="PF18962"/>
    </source>
</evidence>
<gene>
    <name evidence="3" type="ORF">EQG79_18415</name>
</gene>
<protein>
    <recommendedName>
        <fullName evidence="2">Secretion system C-terminal sorting domain-containing protein</fullName>
    </recommendedName>
</protein>
<proteinExistence type="predicted"/>
<evidence type="ECO:0000313" key="4">
    <source>
        <dbReference type="Proteomes" id="UP000290407"/>
    </source>
</evidence>
<feature type="signal peptide" evidence="1">
    <location>
        <begin position="1"/>
        <end position="22"/>
    </location>
</feature>
<dbReference type="AlphaFoldDB" id="A0A4Q2UG96"/>
<dbReference type="Pfam" id="PF18962">
    <property type="entry name" value="Por_Secre_tail"/>
    <property type="match status" value="1"/>
</dbReference>
<feature type="chain" id="PRO_5020843315" description="Secretion system C-terminal sorting domain-containing protein" evidence="1">
    <location>
        <begin position="23"/>
        <end position="133"/>
    </location>
</feature>
<sequence>MKTLITAFVVALSLTVASVAPASANPITRPTRPASVASYQSGVYTTAEGKVQIGLDKQLGGKVSIRLVNSQGKELYQEQVGKRQQQVRLRLDVSSLPDGSYTVEISNGVETTSHALTIATAQPSESTRRIAMN</sequence>
<dbReference type="RefSeq" id="WP_129603107.1">
    <property type="nucleotide sequence ID" value="NZ_SBLB01000005.1"/>
</dbReference>
<dbReference type="InterPro" id="IPR026444">
    <property type="entry name" value="Secre_tail"/>
</dbReference>
<dbReference type="EMBL" id="SBLB01000005">
    <property type="protein sequence ID" value="RYC68337.1"/>
    <property type="molecule type" value="Genomic_DNA"/>
</dbReference>
<accession>A0A4Q2UG96</accession>
<name>A0A4Q2UG96_9BACT</name>
<reference evidence="3 4" key="1">
    <citation type="submission" date="2019-01" db="EMBL/GenBank/DDBJ databases">
        <title>Spirosoma flava sp. nov., a propanil-degrading bacterium isolated from herbicide-contaminated soil.</title>
        <authorList>
            <person name="Zhang L."/>
            <person name="Jiang J.-D."/>
        </authorList>
    </citation>
    <scope>NUCLEOTIDE SEQUENCE [LARGE SCALE GENOMIC DNA]</scope>
    <source>
        <strain evidence="3 4">TY50</strain>
    </source>
</reference>
<organism evidence="3 4">
    <name type="scientific">Spirosoma sordidisoli</name>
    <dbReference type="NCBI Taxonomy" id="2502893"/>
    <lineage>
        <taxon>Bacteria</taxon>
        <taxon>Pseudomonadati</taxon>
        <taxon>Bacteroidota</taxon>
        <taxon>Cytophagia</taxon>
        <taxon>Cytophagales</taxon>
        <taxon>Cytophagaceae</taxon>
        <taxon>Spirosoma</taxon>
    </lineage>
</organism>
<evidence type="ECO:0000256" key="1">
    <source>
        <dbReference type="SAM" id="SignalP"/>
    </source>
</evidence>
<keyword evidence="4" id="KW-1185">Reference proteome</keyword>
<keyword evidence="1" id="KW-0732">Signal</keyword>
<feature type="domain" description="Secretion system C-terminal sorting" evidence="2">
    <location>
        <begin position="48"/>
        <end position="116"/>
    </location>
</feature>